<sequence length="66" mass="7753">MYFEFYRSIIGYALLMIPSLIYSVYFGGFLVQFLIEKMGMMGSLPREARGFRIPNSPRREVEARHV</sequence>
<dbReference type="EMBL" id="JBBNAE010000003">
    <property type="protein sequence ID" value="KAK9137049.1"/>
    <property type="molecule type" value="Genomic_DNA"/>
</dbReference>
<dbReference type="Proteomes" id="UP001417504">
    <property type="component" value="Unassembled WGS sequence"/>
</dbReference>
<evidence type="ECO:0000256" key="1">
    <source>
        <dbReference type="SAM" id="Phobius"/>
    </source>
</evidence>
<keyword evidence="1" id="KW-0812">Transmembrane</keyword>
<reference evidence="2 3" key="1">
    <citation type="submission" date="2024-01" db="EMBL/GenBank/DDBJ databases">
        <title>Genome assemblies of Stephania.</title>
        <authorList>
            <person name="Yang L."/>
        </authorList>
    </citation>
    <scope>NUCLEOTIDE SEQUENCE [LARGE SCALE GENOMIC DNA]</scope>
    <source>
        <strain evidence="2">QJT</strain>
        <tissue evidence="2">Leaf</tissue>
    </source>
</reference>
<evidence type="ECO:0000313" key="3">
    <source>
        <dbReference type="Proteomes" id="UP001417504"/>
    </source>
</evidence>
<protein>
    <submittedName>
        <fullName evidence="2">Uncharacterized protein</fullName>
    </submittedName>
</protein>
<dbReference type="AlphaFoldDB" id="A0AAP0PBI4"/>
<evidence type="ECO:0000313" key="2">
    <source>
        <dbReference type="EMBL" id="KAK9137049.1"/>
    </source>
</evidence>
<accession>A0AAP0PBI4</accession>
<name>A0AAP0PBI4_9MAGN</name>
<keyword evidence="1" id="KW-1133">Transmembrane helix</keyword>
<gene>
    <name evidence="2" type="ORF">Sjap_007643</name>
</gene>
<feature type="transmembrane region" description="Helical" evidence="1">
    <location>
        <begin position="12"/>
        <end position="35"/>
    </location>
</feature>
<organism evidence="2 3">
    <name type="scientific">Stephania japonica</name>
    <dbReference type="NCBI Taxonomy" id="461633"/>
    <lineage>
        <taxon>Eukaryota</taxon>
        <taxon>Viridiplantae</taxon>
        <taxon>Streptophyta</taxon>
        <taxon>Embryophyta</taxon>
        <taxon>Tracheophyta</taxon>
        <taxon>Spermatophyta</taxon>
        <taxon>Magnoliopsida</taxon>
        <taxon>Ranunculales</taxon>
        <taxon>Menispermaceae</taxon>
        <taxon>Menispermoideae</taxon>
        <taxon>Cissampelideae</taxon>
        <taxon>Stephania</taxon>
    </lineage>
</organism>
<keyword evidence="1" id="KW-0472">Membrane</keyword>
<comment type="caution">
    <text evidence="2">The sequence shown here is derived from an EMBL/GenBank/DDBJ whole genome shotgun (WGS) entry which is preliminary data.</text>
</comment>
<keyword evidence="3" id="KW-1185">Reference proteome</keyword>
<proteinExistence type="predicted"/>